<accession>A0A173SF47</accession>
<reference evidence="2 3" key="1">
    <citation type="submission" date="2015-09" db="EMBL/GenBank/DDBJ databases">
        <authorList>
            <consortium name="Pathogen Informatics"/>
        </authorList>
    </citation>
    <scope>NUCLEOTIDE SEQUENCE [LARGE SCALE GENOMIC DNA]</scope>
    <source>
        <strain evidence="2 3">2789STDY5608872</strain>
    </source>
</reference>
<dbReference type="Proteomes" id="UP000095591">
    <property type="component" value="Unassembled WGS sequence"/>
</dbReference>
<keyword evidence="1" id="KW-1133">Transmembrane helix</keyword>
<feature type="transmembrane region" description="Helical" evidence="1">
    <location>
        <begin position="100"/>
        <end position="121"/>
    </location>
</feature>
<evidence type="ECO:0008006" key="4">
    <source>
        <dbReference type="Google" id="ProtNLM"/>
    </source>
</evidence>
<evidence type="ECO:0000256" key="1">
    <source>
        <dbReference type="SAM" id="Phobius"/>
    </source>
</evidence>
<dbReference type="AlphaFoldDB" id="A0A173SF47"/>
<evidence type="ECO:0000313" key="2">
    <source>
        <dbReference type="EMBL" id="CUM88860.1"/>
    </source>
</evidence>
<evidence type="ECO:0000313" key="3">
    <source>
        <dbReference type="Proteomes" id="UP000095591"/>
    </source>
</evidence>
<keyword evidence="1" id="KW-0812">Transmembrane</keyword>
<keyword evidence="1" id="KW-0472">Membrane</keyword>
<gene>
    <name evidence="2" type="ORF">ERS852429_01075</name>
</gene>
<name>A0A173SF47_PARDI</name>
<sequence length="410" mass="47606">MIFKFDKGWMYSTLLLLFSTFAIPYTASLPVYSFIVSIFFILILRNHLLTKRLLFIWLAVLIYFSLLSFIHGKLEYYRCAYYLCWLSVVYVFLRKKGIAVFYYLEKTIYFFALLSIPFYFLEFTLGNSFYSLMRVFGSQLSANLASTEYRLAYNIIVYTTNAIQGEIPRNCGIYFEPGYHACFIVLSMVLNYFRTKKLFSKQHIYLLIPLLTTISTTGVLLYSFFILVIALRKNVFAFLSIVLLFLVVIFFMDIPFIHDKIQIAYDQIGNYDEIFAKSAAWNSVVHPDRFVSLQLGIIDLLKYPIWGRGEISSSLGVFYGGDIIPSSGLAHLMMYYGGSILCIFTVLLIKISSILSNSYGLPYIKWFIPLFILFISITYYIDTPIFLLLYLSGLLLRKKQYENSTNDIQP</sequence>
<feature type="transmembrane region" description="Helical" evidence="1">
    <location>
        <begin position="367"/>
        <end position="391"/>
    </location>
</feature>
<feature type="transmembrane region" description="Helical" evidence="1">
    <location>
        <begin position="235"/>
        <end position="257"/>
    </location>
</feature>
<feature type="transmembrane region" description="Helical" evidence="1">
    <location>
        <begin position="14"/>
        <end position="41"/>
    </location>
</feature>
<feature type="transmembrane region" description="Helical" evidence="1">
    <location>
        <begin position="205"/>
        <end position="229"/>
    </location>
</feature>
<organism evidence="2 3">
    <name type="scientific">Parabacteroides distasonis</name>
    <dbReference type="NCBI Taxonomy" id="823"/>
    <lineage>
        <taxon>Bacteria</taxon>
        <taxon>Pseudomonadati</taxon>
        <taxon>Bacteroidota</taxon>
        <taxon>Bacteroidia</taxon>
        <taxon>Bacteroidales</taxon>
        <taxon>Tannerellaceae</taxon>
        <taxon>Parabacteroides</taxon>
    </lineage>
</organism>
<feature type="transmembrane region" description="Helical" evidence="1">
    <location>
        <begin position="177"/>
        <end position="193"/>
    </location>
</feature>
<dbReference type="EMBL" id="CYXP01000001">
    <property type="protein sequence ID" value="CUM88860.1"/>
    <property type="molecule type" value="Genomic_DNA"/>
</dbReference>
<feature type="transmembrane region" description="Helical" evidence="1">
    <location>
        <begin position="53"/>
        <end position="70"/>
    </location>
</feature>
<proteinExistence type="predicted"/>
<protein>
    <recommendedName>
        <fullName evidence="4">O-antigen ligase domain-containing protein</fullName>
    </recommendedName>
</protein>
<feature type="transmembrane region" description="Helical" evidence="1">
    <location>
        <begin position="333"/>
        <end position="355"/>
    </location>
</feature>
<feature type="transmembrane region" description="Helical" evidence="1">
    <location>
        <begin position="76"/>
        <end position="93"/>
    </location>
</feature>